<comment type="cofactor">
    <cofactor evidence="5">
        <name>Mg(2+)</name>
        <dbReference type="ChEBI" id="CHEBI:18420"/>
    </cofactor>
</comment>
<comment type="catalytic activity">
    <reaction evidence="5">
        <text>ATP + H2O = ADP + phosphate + H(+)</text>
        <dbReference type="Rhea" id="RHEA:13065"/>
        <dbReference type="ChEBI" id="CHEBI:15377"/>
        <dbReference type="ChEBI" id="CHEBI:15378"/>
        <dbReference type="ChEBI" id="CHEBI:30616"/>
        <dbReference type="ChEBI" id="CHEBI:43474"/>
        <dbReference type="ChEBI" id="CHEBI:456216"/>
        <dbReference type="EC" id="5.6.2.3"/>
    </reaction>
</comment>
<dbReference type="SMART" id="SM00249">
    <property type="entry name" value="PHD"/>
    <property type="match status" value="1"/>
</dbReference>
<evidence type="ECO:0000256" key="3">
    <source>
        <dbReference type="ARBA" id="ARBA00022833"/>
    </source>
</evidence>
<comment type="caution">
    <text evidence="8">The sequence shown here is derived from an EMBL/GenBank/DDBJ whole genome shotgun (WGS) entry which is preliminary data.</text>
</comment>
<keyword evidence="1" id="KW-0479">Metal-binding</keyword>
<dbReference type="InterPro" id="IPR013083">
    <property type="entry name" value="Znf_RING/FYVE/PHD"/>
</dbReference>
<dbReference type="Proteomes" id="UP001186944">
    <property type="component" value="Unassembled WGS sequence"/>
</dbReference>
<keyword evidence="5" id="KW-0547">Nucleotide-binding</keyword>
<keyword evidence="5" id="KW-0233">DNA recombination</keyword>
<organism evidence="8 9">
    <name type="scientific">Pinctada imbricata</name>
    <name type="common">Atlantic pearl-oyster</name>
    <name type="synonym">Pinctada martensii</name>
    <dbReference type="NCBI Taxonomy" id="66713"/>
    <lineage>
        <taxon>Eukaryota</taxon>
        <taxon>Metazoa</taxon>
        <taxon>Spiralia</taxon>
        <taxon>Lophotrochozoa</taxon>
        <taxon>Mollusca</taxon>
        <taxon>Bivalvia</taxon>
        <taxon>Autobranchia</taxon>
        <taxon>Pteriomorphia</taxon>
        <taxon>Pterioida</taxon>
        <taxon>Pterioidea</taxon>
        <taxon>Pteriidae</taxon>
        <taxon>Pinctada</taxon>
    </lineage>
</organism>
<dbReference type="GO" id="GO:0016787">
    <property type="term" value="F:hydrolase activity"/>
    <property type="evidence" value="ECO:0007669"/>
    <property type="project" value="UniProtKB-KW"/>
</dbReference>
<dbReference type="PANTHER" id="PTHR47642:SF5">
    <property type="entry name" value="ATP-DEPENDENT DNA HELICASE"/>
    <property type="match status" value="1"/>
</dbReference>
<reference evidence="8" key="1">
    <citation type="submission" date="2019-08" db="EMBL/GenBank/DDBJ databases">
        <title>The improved chromosome-level genome for the pearl oyster Pinctada fucata martensii using PacBio sequencing and Hi-C.</title>
        <authorList>
            <person name="Zheng Z."/>
        </authorList>
    </citation>
    <scope>NUCLEOTIDE SEQUENCE</scope>
    <source>
        <strain evidence="8">ZZ-2019</strain>
        <tissue evidence="8">Adductor muscle</tissue>
    </source>
</reference>
<evidence type="ECO:0000256" key="5">
    <source>
        <dbReference type="RuleBase" id="RU363044"/>
    </source>
</evidence>
<dbReference type="InterPro" id="IPR019786">
    <property type="entry name" value="Zinc_finger_PHD-type_CS"/>
</dbReference>
<dbReference type="InterPro" id="IPR003593">
    <property type="entry name" value="AAA+_ATPase"/>
</dbReference>
<dbReference type="EMBL" id="VSWD01000001">
    <property type="protein sequence ID" value="KAK3108472.1"/>
    <property type="molecule type" value="Genomic_DNA"/>
</dbReference>
<dbReference type="PANTHER" id="PTHR47642">
    <property type="entry name" value="ATP-DEPENDENT DNA HELICASE"/>
    <property type="match status" value="1"/>
</dbReference>
<dbReference type="GO" id="GO:0008270">
    <property type="term" value="F:zinc ion binding"/>
    <property type="evidence" value="ECO:0007669"/>
    <property type="project" value="UniProtKB-KW"/>
</dbReference>
<evidence type="ECO:0000259" key="7">
    <source>
        <dbReference type="PROSITE" id="PS50016"/>
    </source>
</evidence>
<dbReference type="SUPFAM" id="SSF57903">
    <property type="entry name" value="FYVE/PHD zinc finger"/>
    <property type="match status" value="1"/>
</dbReference>
<evidence type="ECO:0000256" key="1">
    <source>
        <dbReference type="ARBA" id="ARBA00022723"/>
    </source>
</evidence>
<feature type="compositionally biased region" description="Acidic residues" evidence="6">
    <location>
        <begin position="379"/>
        <end position="399"/>
    </location>
</feature>
<dbReference type="Pfam" id="PF00628">
    <property type="entry name" value="PHD"/>
    <property type="match status" value="1"/>
</dbReference>
<evidence type="ECO:0000256" key="4">
    <source>
        <dbReference type="PROSITE-ProRule" id="PRU00146"/>
    </source>
</evidence>
<comment type="similarity">
    <text evidence="5">Belongs to the helicase family.</text>
</comment>
<dbReference type="InterPro" id="IPR027417">
    <property type="entry name" value="P-loop_NTPase"/>
</dbReference>
<dbReference type="PROSITE" id="PS01359">
    <property type="entry name" value="ZF_PHD_1"/>
    <property type="match status" value="1"/>
</dbReference>
<dbReference type="PROSITE" id="PS50016">
    <property type="entry name" value="ZF_PHD_2"/>
    <property type="match status" value="1"/>
</dbReference>
<keyword evidence="9" id="KW-1185">Reference proteome</keyword>
<dbReference type="InterPro" id="IPR001965">
    <property type="entry name" value="Znf_PHD"/>
</dbReference>
<dbReference type="SMART" id="SM00382">
    <property type="entry name" value="AAA"/>
    <property type="match status" value="1"/>
</dbReference>
<dbReference type="InterPro" id="IPR019787">
    <property type="entry name" value="Znf_PHD-finger"/>
</dbReference>
<dbReference type="InterPro" id="IPR051055">
    <property type="entry name" value="PIF1_helicase"/>
</dbReference>
<gene>
    <name evidence="8" type="ORF">FSP39_008688</name>
</gene>
<protein>
    <recommendedName>
        <fullName evidence="5">ATP-dependent DNA helicase</fullName>
        <ecNumber evidence="5">5.6.2.3</ecNumber>
    </recommendedName>
</protein>
<dbReference type="GO" id="GO:0005524">
    <property type="term" value="F:ATP binding"/>
    <property type="evidence" value="ECO:0007669"/>
    <property type="project" value="UniProtKB-KW"/>
</dbReference>
<sequence>MDSEQIIAFELAQKGHNLVICGQAGTGKTYLMKEITRRLRVKGKNVAVVCSTGIAATRFSDLGGVTVNKWAGILDGRHTNDEVLHLLRTDERFVENKQNILHTDTLVIDEISMISAKTLGQVQFLCQHLRNSSDLFGGMQIILSGDFYQLPPVSNELYGAFGHHCFKLKWFKEIFPHTIKLQTIHRQTEADLIKCVNECAVGAVSPDTEKFIKRVSRPISQDAVQLFARNIDADLYNYKKLNQEPGELKVYDSIDEGSAHYLVNITFSTFTTIDPVDKTVLAKRVQIPLSLGYAITIHKSQGMTLRSVVVNCENCINPGQVGVGIGRAVSSDGLCVLNFKKSLCKEHPHPVKEFYDNVSVGNTNEDLSCCRTKKASQDMEGDDDDDDDDGVDDDDDDAKGDDKRTRDEHLTQYIDSDYSDDDLEYIEIIDSNFSDSDLGDQEHRTFDFEARKALEECMTDFIDTPAEDNMKKFKDLIEANHTPFQDFYSTQNTHMKNFLNQAFPPNVTYSNKNTNEFFKLFQHYMSSQEYKQSAESLLSLYKVPTNGPEFQLLSCVLFYIEKKNLLSIHEKLELDVPHSKRFGDEHVMSPGGRGKVRYIAGYVVAKVRYRISKNLRNALFAKGKEETVKKLQANIKMLNFLCISYEEISHSTEDSESLQETARKQNNREGLTNVTDKTFNFFMHLEKVCRENLSNEYVLEYGKHVFSFVMSKIKKDLHLFEMWVDLFSSSTIYFEEQSNDESSTGHDDETVNVVIKDIVNQCENTSDLFESAVSLFVKVNCSQFRRDYLSTLRREKIKALRKKVVNKSKRVSETVNMKFILKDLSHGKHVSHLRLKAEVTQNPQYLTSKLFTKKDLFVLCKAYGLKMSLHKKKEEICMTLKDKILNSSCIPYPDEISTAGSGLSVESVPSASAALPSPSSSSASAVLTSETLSDTCNICQREDTDHEWISCDKCDSWLHRKCAGINDETEWIRLTEEGVPFICKNCQS</sequence>
<name>A0AA88YNA9_PINIB</name>
<dbReference type="Gene3D" id="3.30.40.10">
    <property type="entry name" value="Zinc/RING finger domain, C3HC4 (zinc finger)"/>
    <property type="match status" value="1"/>
</dbReference>
<proteinExistence type="inferred from homology"/>
<feature type="region of interest" description="Disordered" evidence="6">
    <location>
        <begin position="372"/>
        <end position="404"/>
    </location>
</feature>
<evidence type="ECO:0000313" key="9">
    <source>
        <dbReference type="Proteomes" id="UP001186944"/>
    </source>
</evidence>
<keyword evidence="3" id="KW-0862">Zinc</keyword>
<keyword evidence="2 4" id="KW-0863">Zinc-finger</keyword>
<keyword evidence="5" id="KW-0227">DNA damage</keyword>
<evidence type="ECO:0000313" key="8">
    <source>
        <dbReference type="EMBL" id="KAK3108472.1"/>
    </source>
</evidence>
<dbReference type="GO" id="GO:0043139">
    <property type="term" value="F:5'-3' DNA helicase activity"/>
    <property type="evidence" value="ECO:0007669"/>
    <property type="project" value="UniProtKB-EC"/>
</dbReference>
<keyword evidence="5" id="KW-0347">Helicase</keyword>
<keyword evidence="5" id="KW-0378">Hydrolase</keyword>
<dbReference type="CDD" id="cd18809">
    <property type="entry name" value="SF1_C_RecD"/>
    <property type="match status" value="1"/>
</dbReference>
<dbReference type="GO" id="GO:0006281">
    <property type="term" value="P:DNA repair"/>
    <property type="evidence" value="ECO:0007669"/>
    <property type="project" value="UniProtKB-KW"/>
</dbReference>
<dbReference type="SUPFAM" id="SSF52540">
    <property type="entry name" value="P-loop containing nucleoside triphosphate hydrolases"/>
    <property type="match status" value="2"/>
</dbReference>
<evidence type="ECO:0000256" key="6">
    <source>
        <dbReference type="SAM" id="MobiDB-lite"/>
    </source>
</evidence>
<dbReference type="Gene3D" id="3.40.50.300">
    <property type="entry name" value="P-loop containing nucleotide triphosphate hydrolases"/>
    <property type="match status" value="1"/>
</dbReference>
<dbReference type="AlphaFoldDB" id="A0AA88YNA9"/>
<accession>A0AA88YNA9</accession>
<dbReference type="GO" id="GO:0000723">
    <property type="term" value="P:telomere maintenance"/>
    <property type="evidence" value="ECO:0007669"/>
    <property type="project" value="InterPro"/>
</dbReference>
<dbReference type="GO" id="GO:0006310">
    <property type="term" value="P:DNA recombination"/>
    <property type="evidence" value="ECO:0007669"/>
    <property type="project" value="UniProtKB-KW"/>
</dbReference>
<evidence type="ECO:0000256" key="2">
    <source>
        <dbReference type="ARBA" id="ARBA00022771"/>
    </source>
</evidence>
<keyword evidence="5" id="KW-0067">ATP-binding</keyword>
<dbReference type="InterPro" id="IPR010285">
    <property type="entry name" value="DNA_helicase_pif1-like_DEAD"/>
</dbReference>
<dbReference type="Pfam" id="PF05970">
    <property type="entry name" value="PIF1"/>
    <property type="match status" value="1"/>
</dbReference>
<feature type="domain" description="PHD-type" evidence="7">
    <location>
        <begin position="933"/>
        <end position="988"/>
    </location>
</feature>
<dbReference type="InterPro" id="IPR011011">
    <property type="entry name" value="Znf_FYVE_PHD"/>
</dbReference>
<keyword evidence="5" id="KW-0234">DNA repair</keyword>
<dbReference type="EC" id="5.6.2.3" evidence="5"/>